<reference evidence="10 11" key="1">
    <citation type="submission" date="2019-10" db="EMBL/GenBank/DDBJ databases">
        <title>Nocardia macrotermitis sp. nov. and Nocardia aurantia sp. nov., isolated from the gut of fungus growing-termite Macrotermes natalensis.</title>
        <authorList>
            <person name="Benndorf R."/>
            <person name="Schwitalla J."/>
            <person name="Martin K."/>
            <person name="De Beer W."/>
            <person name="Kaster A.-K."/>
            <person name="Vollmers J."/>
            <person name="Poulsen M."/>
            <person name="Beemelmanns C."/>
        </authorList>
    </citation>
    <scope>NUCLEOTIDE SEQUENCE [LARGE SCALE GENOMIC DNA]</scope>
    <source>
        <strain evidence="10 11">RB56</strain>
    </source>
</reference>
<evidence type="ECO:0000256" key="1">
    <source>
        <dbReference type="ARBA" id="ARBA00004202"/>
    </source>
</evidence>
<accession>A0A7K0DWC1</accession>
<comment type="function">
    <text evidence="8">Produces ATP from ADP in the presence of a proton gradient across the membrane.</text>
</comment>
<dbReference type="OrthoDB" id="9791445at2"/>
<dbReference type="GO" id="GO:0045259">
    <property type="term" value="C:proton-transporting ATP synthase complex"/>
    <property type="evidence" value="ECO:0007669"/>
    <property type="project" value="UniProtKB-KW"/>
</dbReference>
<comment type="subunit">
    <text evidence="8">F-type ATPases have 2 components, CF(1) - the catalytic core - and CF(0) - the membrane proton channel. CF(1) has five subunits: alpha(3), beta(3), gamma(1), delta(1), epsilon(1). CF(0) has three main subunits: a, b and c.</text>
</comment>
<dbReference type="NCBIfam" id="NF001852">
    <property type="entry name" value="PRK00571.2-5"/>
    <property type="match status" value="1"/>
</dbReference>
<evidence type="ECO:0000259" key="9">
    <source>
        <dbReference type="Pfam" id="PF02823"/>
    </source>
</evidence>
<evidence type="ECO:0000256" key="7">
    <source>
        <dbReference type="ARBA" id="ARBA00023310"/>
    </source>
</evidence>
<keyword evidence="6 8" id="KW-0139">CF(1)</keyword>
<dbReference type="InterPro" id="IPR001469">
    <property type="entry name" value="ATP_synth_F1_dsu/esu"/>
</dbReference>
<dbReference type="CDD" id="cd12152">
    <property type="entry name" value="F1-ATPase_delta"/>
    <property type="match status" value="1"/>
</dbReference>
<comment type="subcellular location">
    <subcellularLocation>
        <location evidence="1 8">Cell membrane</location>
        <topology evidence="1 8">Peripheral membrane protein</topology>
    </subcellularLocation>
</comment>
<evidence type="ECO:0000313" key="10">
    <source>
        <dbReference type="EMBL" id="MQY30069.1"/>
    </source>
</evidence>
<dbReference type="NCBIfam" id="NF009977">
    <property type="entry name" value="PRK13442.1"/>
    <property type="match status" value="1"/>
</dbReference>
<keyword evidence="8" id="KW-1003">Cell membrane</keyword>
<keyword evidence="3 8" id="KW-0813">Transport</keyword>
<gene>
    <name evidence="8 10" type="primary">atpC</name>
    <name evidence="10" type="ORF">NRB56_56660</name>
</gene>
<keyword evidence="4 8" id="KW-0406">Ion transport</keyword>
<dbReference type="Proteomes" id="UP000431401">
    <property type="component" value="Unassembled WGS sequence"/>
</dbReference>
<dbReference type="GO" id="GO:0046933">
    <property type="term" value="F:proton-transporting ATP synthase activity, rotational mechanism"/>
    <property type="evidence" value="ECO:0007669"/>
    <property type="project" value="UniProtKB-UniRule"/>
</dbReference>
<dbReference type="PANTHER" id="PTHR13822:SF10">
    <property type="entry name" value="ATP SYNTHASE EPSILON CHAIN, CHLOROPLASTIC"/>
    <property type="match status" value="1"/>
</dbReference>
<keyword evidence="11" id="KW-1185">Reference proteome</keyword>
<comment type="similarity">
    <text evidence="2 8">Belongs to the ATPase epsilon chain family.</text>
</comment>
<sequence>MAEMSVDLVAIERRLWSGQATFVGAQTTEGQIGILPGHEPVLGQLVEGGTVTIVGTDGERIVAAVNGGFFSVAPVTRDGSATSTVRILAETAEFAGDIDVEAARAVLADPNASEHAQAEARGRVRAVEAATA</sequence>
<keyword evidence="5 8" id="KW-0472">Membrane</keyword>
<dbReference type="AlphaFoldDB" id="A0A7K0DWC1"/>
<dbReference type="InterPro" id="IPR020546">
    <property type="entry name" value="ATP_synth_F1_dsu/esu_N"/>
</dbReference>
<dbReference type="Gene3D" id="2.60.15.10">
    <property type="entry name" value="F0F1 ATP synthase delta/epsilon subunit, N-terminal"/>
    <property type="match status" value="1"/>
</dbReference>
<dbReference type="PANTHER" id="PTHR13822">
    <property type="entry name" value="ATP SYNTHASE DELTA/EPSILON CHAIN"/>
    <property type="match status" value="1"/>
</dbReference>
<dbReference type="EMBL" id="WEGI01000012">
    <property type="protein sequence ID" value="MQY30069.1"/>
    <property type="molecule type" value="Genomic_DNA"/>
</dbReference>
<evidence type="ECO:0000256" key="6">
    <source>
        <dbReference type="ARBA" id="ARBA00023196"/>
    </source>
</evidence>
<dbReference type="SUPFAM" id="SSF51344">
    <property type="entry name" value="Epsilon subunit of F1F0-ATP synthase N-terminal domain"/>
    <property type="match status" value="1"/>
</dbReference>
<comment type="caution">
    <text evidence="10">The sequence shown here is derived from an EMBL/GenBank/DDBJ whole genome shotgun (WGS) entry which is preliminary data.</text>
</comment>
<keyword evidence="8" id="KW-0375">Hydrogen ion transport</keyword>
<feature type="domain" description="ATP synthase F1 complex delta/epsilon subunit N-terminal" evidence="9">
    <location>
        <begin position="4"/>
        <end position="74"/>
    </location>
</feature>
<proteinExistence type="inferred from homology"/>
<evidence type="ECO:0000256" key="8">
    <source>
        <dbReference type="HAMAP-Rule" id="MF_00530"/>
    </source>
</evidence>
<evidence type="ECO:0000256" key="2">
    <source>
        <dbReference type="ARBA" id="ARBA00005712"/>
    </source>
</evidence>
<evidence type="ECO:0000256" key="3">
    <source>
        <dbReference type="ARBA" id="ARBA00022448"/>
    </source>
</evidence>
<name>A0A7K0DWC1_9NOCA</name>
<dbReference type="RefSeq" id="WP_153347309.1">
    <property type="nucleotide sequence ID" value="NZ_WEGI01000012.1"/>
</dbReference>
<organism evidence="10 11">
    <name type="scientific">Nocardia aurantia</name>
    <dbReference type="NCBI Taxonomy" id="2585199"/>
    <lineage>
        <taxon>Bacteria</taxon>
        <taxon>Bacillati</taxon>
        <taxon>Actinomycetota</taxon>
        <taxon>Actinomycetes</taxon>
        <taxon>Mycobacteriales</taxon>
        <taxon>Nocardiaceae</taxon>
        <taxon>Nocardia</taxon>
    </lineage>
</organism>
<keyword evidence="7 8" id="KW-0066">ATP synthesis</keyword>
<dbReference type="InterPro" id="IPR036771">
    <property type="entry name" value="ATPsynth_dsu/esu_N"/>
</dbReference>
<evidence type="ECO:0000313" key="11">
    <source>
        <dbReference type="Proteomes" id="UP000431401"/>
    </source>
</evidence>
<evidence type="ECO:0000256" key="4">
    <source>
        <dbReference type="ARBA" id="ARBA00023065"/>
    </source>
</evidence>
<dbReference type="GO" id="GO:0005886">
    <property type="term" value="C:plasma membrane"/>
    <property type="evidence" value="ECO:0007669"/>
    <property type="project" value="UniProtKB-SubCell"/>
</dbReference>
<dbReference type="Pfam" id="PF02823">
    <property type="entry name" value="ATP-synt_DE_N"/>
    <property type="match status" value="1"/>
</dbReference>
<protein>
    <recommendedName>
        <fullName evidence="8">ATP synthase epsilon chain</fullName>
    </recommendedName>
    <alternativeName>
        <fullName evidence="8">ATP synthase F1 sector epsilon subunit</fullName>
    </alternativeName>
    <alternativeName>
        <fullName evidence="8">F-ATPase epsilon subunit</fullName>
    </alternativeName>
</protein>
<dbReference type="GO" id="GO:0005524">
    <property type="term" value="F:ATP binding"/>
    <property type="evidence" value="ECO:0007669"/>
    <property type="project" value="UniProtKB-UniRule"/>
</dbReference>
<evidence type="ECO:0000256" key="5">
    <source>
        <dbReference type="ARBA" id="ARBA00023136"/>
    </source>
</evidence>
<dbReference type="HAMAP" id="MF_00530">
    <property type="entry name" value="ATP_synth_epsil_bac"/>
    <property type="match status" value="1"/>
</dbReference>